<comment type="caution">
    <text evidence="14">The sequence shown here is derived from an EMBL/GenBank/DDBJ whole genome shotgun (WGS) entry which is preliminary data.</text>
</comment>
<evidence type="ECO:0000256" key="6">
    <source>
        <dbReference type="ARBA" id="ARBA00022833"/>
    </source>
</evidence>
<accession>A0AAV2PXQ3</accession>
<feature type="domain" description="C2H2-type" evidence="13">
    <location>
        <begin position="664"/>
        <end position="692"/>
    </location>
</feature>
<comment type="subcellular location">
    <subcellularLocation>
        <location evidence="1">Nucleus</location>
    </subcellularLocation>
</comment>
<evidence type="ECO:0000256" key="7">
    <source>
        <dbReference type="ARBA" id="ARBA00023015"/>
    </source>
</evidence>
<feature type="domain" description="C2H2-type" evidence="13">
    <location>
        <begin position="551"/>
        <end position="578"/>
    </location>
</feature>
<feature type="compositionally biased region" description="Low complexity" evidence="12">
    <location>
        <begin position="208"/>
        <end position="218"/>
    </location>
</feature>
<dbReference type="GO" id="GO:0005634">
    <property type="term" value="C:nucleus"/>
    <property type="evidence" value="ECO:0007669"/>
    <property type="project" value="UniProtKB-SubCell"/>
</dbReference>
<feature type="domain" description="C2H2-type" evidence="13">
    <location>
        <begin position="466"/>
        <end position="493"/>
    </location>
</feature>
<dbReference type="GO" id="GO:0048598">
    <property type="term" value="P:embryonic morphogenesis"/>
    <property type="evidence" value="ECO:0007669"/>
    <property type="project" value="UniProtKB-ARBA"/>
</dbReference>
<evidence type="ECO:0000313" key="15">
    <source>
        <dbReference type="Proteomes" id="UP001497623"/>
    </source>
</evidence>
<evidence type="ECO:0000256" key="1">
    <source>
        <dbReference type="ARBA" id="ARBA00004123"/>
    </source>
</evidence>
<keyword evidence="7" id="KW-0805">Transcription regulation</keyword>
<evidence type="ECO:0000256" key="9">
    <source>
        <dbReference type="ARBA" id="ARBA00023163"/>
    </source>
</evidence>
<dbReference type="GO" id="GO:0045893">
    <property type="term" value="P:positive regulation of DNA-templated transcription"/>
    <property type="evidence" value="ECO:0007669"/>
    <property type="project" value="UniProtKB-ARBA"/>
</dbReference>
<dbReference type="FunFam" id="3.30.160.60:FF:000176">
    <property type="entry name" value="zinc finger protein 70"/>
    <property type="match status" value="1"/>
</dbReference>
<proteinExistence type="inferred from homology"/>
<dbReference type="FunFam" id="3.30.160.60:FF:000100">
    <property type="entry name" value="Zinc finger 45-like"/>
    <property type="match status" value="1"/>
</dbReference>
<dbReference type="GO" id="GO:0008270">
    <property type="term" value="F:zinc ion binding"/>
    <property type="evidence" value="ECO:0007669"/>
    <property type="project" value="UniProtKB-KW"/>
</dbReference>
<evidence type="ECO:0000256" key="11">
    <source>
        <dbReference type="PROSITE-ProRule" id="PRU00042"/>
    </source>
</evidence>
<dbReference type="InterPro" id="IPR013087">
    <property type="entry name" value="Znf_C2H2_type"/>
</dbReference>
<evidence type="ECO:0000256" key="12">
    <source>
        <dbReference type="SAM" id="MobiDB-lite"/>
    </source>
</evidence>
<dbReference type="Proteomes" id="UP001497623">
    <property type="component" value="Unassembled WGS sequence"/>
</dbReference>
<evidence type="ECO:0000256" key="4">
    <source>
        <dbReference type="ARBA" id="ARBA00022737"/>
    </source>
</evidence>
<dbReference type="SMART" id="SM00355">
    <property type="entry name" value="ZnF_C2H2"/>
    <property type="match status" value="13"/>
</dbReference>
<evidence type="ECO:0000256" key="10">
    <source>
        <dbReference type="ARBA" id="ARBA00023242"/>
    </source>
</evidence>
<evidence type="ECO:0000256" key="2">
    <source>
        <dbReference type="ARBA" id="ARBA00006991"/>
    </source>
</evidence>
<feature type="non-terminal residue" evidence="14">
    <location>
        <position position="1038"/>
    </location>
</feature>
<keyword evidence="4" id="KW-0677">Repeat</keyword>
<dbReference type="FunFam" id="3.30.160.60:FF:000145">
    <property type="entry name" value="Zinc finger protein 574"/>
    <property type="match status" value="1"/>
</dbReference>
<dbReference type="AlphaFoldDB" id="A0AAV2PXQ3"/>
<gene>
    <name evidence="14" type="ORF">MNOR_LOCUS4440</name>
</gene>
<keyword evidence="6" id="KW-0862">Zinc</keyword>
<feature type="domain" description="C2H2-type" evidence="13">
    <location>
        <begin position="522"/>
        <end position="549"/>
    </location>
</feature>
<feature type="domain" description="C2H2-type" evidence="13">
    <location>
        <begin position="693"/>
        <end position="720"/>
    </location>
</feature>
<feature type="domain" description="C2H2-type" evidence="13">
    <location>
        <begin position="721"/>
        <end position="748"/>
    </location>
</feature>
<feature type="domain" description="C2H2-type" evidence="13">
    <location>
        <begin position="579"/>
        <end position="606"/>
    </location>
</feature>
<feature type="domain" description="C2H2-type" evidence="13">
    <location>
        <begin position="635"/>
        <end position="663"/>
    </location>
</feature>
<feature type="region of interest" description="Disordered" evidence="12">
    <location>
        <begin position="249"/>
        <end position="274"/>
    </location>
</feature>
<dbReference type="SUPFAM" id="SSF57667">
    <property type="entry name" value="beta-beta-alpha zinc fingers"/>
    <property type="match status" value="7"/>
</dbReference>
<feature type="domain" description="C2H2-type" evidence="13">
    <location>
        <begin position="494"/>
        <end position="521"/>
    </location>
</feature>
<evidence type="ECO:0000259" key="13">
    <source>
        <dbReference type="PROSITE" id="PS50157"/>
    </source>
</evidence>
<feature type="compositionally biased region" description="Basic residues" evidence="12">
    <location>
        <begin position="255"/>
        <end position="267"/>
    </location>
</feature>
<evidence type="ECO:0000256" key="3">
    <source>
        <dbReference type="ARBA" id="ARBA00022723"/>
    </source>
</evidence>
<evidence type="ECO:0000256" key="8">
    <source>
        <dbReference type="ARBA" id="ARBA00023125"/>
    </source>
</evidence>
<keyword evidence="8" id="KW-0238">DNA-binding</keyword>
<dbReference type="FunFam" id="3.30.160.60:FF:000065">
    <property type="entry name" value="B-cell CLL/lymphoma 6, member B"/>
    <property type="match status" value="1"/>
</dbReference>
<feature type="domain" description="C2H2-type" evidence="13">
    <location>
        <begin position="436"/>
        <end position="463"/>
    </location>
</feature>
<evidence type="ECO:0000256" key="5">
    <source>
        <dbReference type="ARBA" id="ARBA00022771"/>
    </source>
</evidence>
<keyword evidence="5 11" id="KW-0863">Zinc-finger</keyword>
<feature type="region of interest" description="Disordered" evidence="12">
    <location>
        <begin position="325"/>
        <end position="400"/>
    </location>
</feature>
<dbReference type="FunFam" id="3.30.160.60:FF:000093">
    <property type="entry name" value="zinc finger protein 668 isoform X1"/>
    <property type="match status" value="1"/>
</dbReference>
<feature type="region of interest" description="Disordered" evidence="12">
    <location>
        <begin position="208"/>
        <end position="227"/>
    </location>
</feature>
<dbReference type="GO" id="GO:0005694">
    <property type="term" value="C:chromosome"/>
    <property type="evidence" value="ECO:0007669"/>
    <property type="project" value="UniProtKB-ARBA"/>
</dbReference>
<dbReference type="FunFam" id="3.30.160.60:FF:001732">
    <property type="entry name" value="Zgc:162936"/>
    <property type="match status" value="1"/>
</dbReference>
<keyword evidence="3" id="KW-0479">Metal-binding</keyword>
<dbReference type="GO" id="GO:0000981">
    <property type="term" value="F:DNA-binding transcription factor activity, RNA polymerase II-specific"/>
    <property type="evidence" value="ECO:0007669"/>
    <property type="project" value="TreeGrafter"/>
</dbReference>
<keyword evidence="10" id="KW-0539">Nucleus</keyword>
<dbReference type="PANTHER" id="PTHR24394:SF44">
    <property type="entry name" value="ZINC FINGER PROTEIN 271-LIKE"/>
    <property type="match status" value="1"/>
</dbReference>
<keyword evidence="15" id="KW-1185">Reference proteome</keyword>
<feature type="domain" description="C2H2-type" evidence="13">
    <location>
        <begin position="408"/>
        <end position="431"/>
    </location>
</feature>
<feature type="domain" description="C2H2-type" evidence="13">
    <location>
        <begin position="749"/>
        <end position="771"/>
    </location>
</feature>
<dbReference type="FunFam" id="3.30.160.60:FF:000624">
    <property type="entry name" value="zinc finger protein 697"/>
    <property type="match status" value="1"/>
</dbReference>
<organism evidence="14 15">
    <name type="scientific">Meganyctiphanes norvegica</name>
    <name type="common">Northern krill</name>
    <name type="synonym">Thysanopoda norvegica</name>
    <dbReference type="NCBI Taxonomy" id="48144"/>
    <lineage>
        <taxon>Eukaryota</taxon>
        <taxon>Metazoa</taxon>
        <taxon>Ecdysozoa</taxon>
        <taxon>Arthropoda</taxon>
        <taxon>Crustacea</taxon>
        <taxon>Multicrustacea</taxon>
        <taxon>Malacostraca</taxon>
        <taxon>Eumalacostraca</taxon>
        <taxon>Eucarida</taxon>
        <taxon>Euphausiacea</taxon>
        <taxon>Euphausiidae</taxon>
        <taxon>Meganyctiphanes</taxon>
    </lineage>
</organism>
<dbReference type="GO" id="GO:0043565">
    <property type="term" value="F:sequence-specific DNA binding"/>
    <property type="evidence" value="ECO:0007669"/>
    <property type="project" value="UniProtKB-ARBA"/>
</dbReference>
<name>A0AAV2PXQ3_MEGNR</name>
<dbReference type="EMBL" id="CAXKWB010001626">
    <property type="protein sequence ID" value="CAL4064982.1"/>
    <property type="molecule type" value="Genomic_DNA"/>
</dbReference>
<dbReference type="PROSITE" id="PS00028">
    <property type="entry name" value="ZINC_FINGER_C2H2_1"/>
    <property type="match status" value="11"/>
</dbReference>
<sequence>MEELHLEVSGMGSEGLGDADGPMITLVQSSSPPLDSNAHNVHILTPQQLEGHLQSSTISECFTQSQREQQQQSLHHLGLQPQQPHRLTIQLQPQEQSSQENDANNPHCLVCNAKLGVSARGATQIFSDKVKTTHRQLRVGTVLSNIINRQLTMAYVHSYIICKKCFKLIDDIDSLEGQLVNMKQVVTNKYMRTLAVVKDQKRQSISSLPSSVLPTLSSHTQEEEEEQEINIQATTLAKDDRDFKVYMAHGEPNRGRGRRGRRGRGRGRPPGPTSILKLEVKEEEDVLVGVGLQGEHVLETNGVLEGASTASMGSRFDEIGVADGCSSSGQELPINEDGIPESETAEEDVMEVDDLHSEDEDDAQQDLSGMRLPGLSVTGGEQLSSGPEDPNGNNLIGEGYPPSTPDKYKCLYCHRKMTQLADVQAHMREFHPERLFECEICRLRFDSKGELIIHLQQHVATEERIYACDICPQSFAQPRQLREHQRQHINNKSFQCSECPKRFRSEQNLQEHFNVHSGNRPYACEICGKKFTSKHTLKTHLRTHSVRQRPHQCKTCGKTFLTSYHLADHMHLHEEKKSFICENCGKAFATQRSLDLHTLTHSGVKNFSCSICNKLFARKGEVEDHERIHTGEKPFQCEICGSTFNQRSNLQSHKRITHYQEKRYPCTQCGKAFKRKRLLVYHVMSVHTGERPYKCEQCNAGFVYPEHYKKHQRIHTGEKPFKCDVCGKKFNSRDNRNAHKFIHSDKKPYECLLCGAGFMRKPMIASHLQQHGHTHNIDAYIKVNSPSAVTNEGEEEHNEVAAAMRMKIDDDSNLEQSLDGSVQLVQQRTIREHDGGETLEVVSRPVHIIEADDLPRYIIHTTAGDRTIAGEEAMGHFIASLQGQVVEVRAEDLERYTDMSGEHMFQGAVVTTGQTAGTSGTLQQVATVNAGDIRPLHIQIEAPSREITLHTQNDNARDVRIFSDVEQDARSHTRREVGPKQQVYGVAGAVMLKGWRTQAPDPLAPGLAGTVRKVFTSREELRTISVQNIITSSEGRTV</sequence>
<dbReference type="InterPro" id="IPR036236">
    <property type="entry name" value="Znf_C2H2_sf"/>
</dbReference>
<feature type="compositionally biased region" description="Acidic residues" evidence="12">
    <location>
        <begin position="338"/>
        <end position="364"/>
    </location>
</feature>
<dbReference type="Gene3D" id="3.30.160.60">
    <property type="entry name" value="Classic Zinc Finger"/>
    <property type="match status" value="12"/>
</dbReference>
<dbReference type="Pfam" id="PF00096">
    <property type="entry name" value="zf-C2H2"/>
    <property type="match status" value="8"/>
</dbReference>
<feature type="domain" description="C2H2-type" evidence="13">
    <location>
        <begin position="607"/>
        <end position="634"/>
    </location>
</feature>
<protein>
    <recommendedName>
        <fullName evidence="13">C2H2-type domain-containing protein</fullName>
    </recommendedName>
</protein>
<keyword evidence="9" id="KW-0804">Transcription</keyword>
<comment type="similarity">
    <text evidence="2">Belongs to the krueppel C2H2-type zinc-finger protein family.</text>
</comment>
<reference evidence="14 15" key="1">
    <citation type="submission" date="2024-05" db="EMBL/GenBank/DDBJ databases">
        <authorList>
            <person name="Wallberg A."/>
        </authorList>
    </citation>
    <scope>NUCLEOTIDE SEQUENCE [LARGE SCALE GENOMIC DNA]</scope>
</reference>
<dbReference type="PROSITE" id="PS50157">
    <property type="entry name" value="ZINC_FINGER_C2H2_2"/>
    <property type="match status" value="13"/>
</dbReference>
<dbReference type="PANTHER" id="PTHR24394">
    <property type="entry name" value="ZINC FINGER PROTEIN"/>
    <property type="match status" value="1"/>
</dbReference>
<evidence type="ECO:0000313" key="14">
    <source>
        <dbReference type="EMBL" id="CAL4064982.1"/>
    </source>
</evidence>